<reference evidence="3 4" key="1">
    <citation type="journal article" date="2024" name="Nat. Commun.">
        <title>Phylogenomics reveals the evolutionary origins of lichenization in chlorophyte algae.</title>
        <authorList>
            <person name="Puginier C."/>
            <person name="Libourel C."/>
            <person name="Otte J."/>
            <person name="Skaloud P."/>
            <person name="Haon M."/>
            <person name="Grisel S."/>
            <person name="Petersen M."/>
            <person name="Berrin J.G."/>
            <person name="Delaux P.M."/>
            <person name="Dal Grande F."/>
            <person name="Keller J."/>
        </authorList>
    </citation>
    <scope>NUCLEOTIDE SEQUENCE [LARGE SCALE GENOMIC DNA]</scope>
    <source>
        <strain evidence="3 4">SAG 2036</strain>
    </source>
</reference>
<keyword evidence="1" id="KW-0175">Coiled coil</keyword>
<organism evidence="3 4">
    <name type="scientific">Symbiochloris irregularis</name>
    <dbReference type="NCBI Taxonomy" id="706552"/>
    <lineage>
        <taxon>Eukaryota</taxon>
        <taxon>Viridiplantae</taxon>
        <taxon>Chlorophyta</taxon>
        <taxon>core chlorophytes</taxon>
        <taxon>Trebouxiophyceae</taxon>
        <taxon>Trebouxiales</taxon>
        <taxon>Trebouxiaceae</taxon>
        <taxon>Symbiochloris</taxon>
    </lineage>
</organism>
<evidence type="ECO:0000256" key="1">
    <source>
        <dbReference type="SAM" id="Coils"/>
    </source>
</evidence>
<evidence type="ECO:0000256" key="2">
    <source>
        <dbReference type="SAM" id="MobiDB-lite"/>
    </source>
</evidence>
<comment type="caution">
    <text evidence="3">The sequence shown here is derived from an EMBL/GenBank/DDBJ whole genome shotgun (WGS) entry which is preliminary data.</text>
</comment>
<gene>
    <name evidence="3" type="ORF">WJX73_008397</name>
</gene>
<dbReference type="Proteomes" id="UP001465755">
    <property type="component" value="Unassembled WGS sequence"/>
</dbReference>
<evidence type="ECO:0000313" key="4">
    <source>
        <dbReference type="Proteomes" id="UP001465755"/>
    </source>
</evidence>
<accession>A0AAW1NSL2</accession>
<keyword evidence="4" id="KW-1185">Reference proteome</keyword>
<feature type="compositionally biased region" description="Low complexity" evidence="2">
    <location>
        <begin position="35"/>
        <end position="49"/>
    </location>
</feature>
<proteinExistence type="predicted"/>
<feature type="compositionally biased region" description="Basic and acidic residues" evidence="2">
    <location>
        <begin position="65"/>
        <end position="74"/>
    </location>
</feature>
<feature type="region of interest" description="Disordered" evidence="2">
    <location>
        <begin position="34"/>
        <end position="88"/>
    </location>
</feature>
<dbReference type="AlphaFoldDB" id="A0AAW1NSL2"/>
<name>A0AAW1NSL2_9CHLO</name>
<feature type="coiled-coil region" evidence="1">
    <location>
        <begin position="104"/>
        <end position="131"/>
    </location>
</feature>
<evidence type="ECO:0000313" key="3">
    <source>
        <dbReference type="EMBL" id="KAK9790763.1"/>
    </source>
</evidence>
<dbReference type="EMBL" id="JALJOQ010000187">
    <property type="protein sequence ID" value="KAK9790763.1"/>
    <property type="molecule type" value="Genomic_DNA"/>
</dbReference>
<dbReference type="PANTHER" id="PTHR31424">
    <property type="entry name" value="PROTEIN CBG23806"/>
    <property type="match status" value="1"/>
</dbReference>
<sequence>MGITTRDGDSGFQFLQLEASRACLRSAETIRELFASGGPRPGAGRPLGSKNKRKRHTQAAPRKAPRIEQNDTQRQHRKPLSASEATALRNAQRDKDLVELRKYLFSVEDSAKQMQEEIRKLKRQQHHWQELTEEEFSKKSVAEPRRETVEQIQRHLESVSLQMMAEGCLAQEPYARIRAMMSRVWDTVLGRTRALEISDNAGYDHNGQKGAGGQTNVTLRLKTVVGHENKGQPIQAHILAMWEGGDKCEKALAGLLRIKRELKQLREQGIAWPLQGGQRYSIGIYGAGDYKYLCEMAGHGGVSCKFPCIFCKLQKGDLEKEPVLQGDLRSYLDSCNAPMPGLKARLLPSSTAQAAPQIIGSSFWDTSWEYPLLDVLNDLLLMDPLHFGINQGGRYTIYHHLGK</sequence>
<protein>
    <submittedName>
        <fullName evidence="3">Uncharacterized protein</fullName>
    </submittedName>
</protein>